<keyword evidence="3" id="KW-1185">Reference proteome</keyword>
<accession>A0A4Q7P7S2</accession>
<dbReference type="Proteomes" id="UP000292209">
    <property type="component" value="Unassembled WGS sequence"/>
</dbReference>
<keyword evidence="1" id="KW-0732">Signal</keyword>
<protein>
    <recommendedName>
        <fullName evidence="4">NTPase</fullName>
    </recommendedName>
</protein>
<comment type="caution">
    <text evidence="2">The sequence shown here is derived from an EMBL/GenBank/DDBJ whole genome shotgun (WGS) entry which is preliminary data.</text>
</comment>
<dbReference type="AlphaFoldDB" id="A0A4Q7P7S2"/>
<dbReference type="RefSeq" id="WP_130274607.1">
    <property type="nucleotide sequence ID" value="NZ_SGXG01000001.1"/>
</dbReference>
<evidence type="ECO:0000256" key="1">
    <source>
        <dbReference type="SAM" id="SignalP"/>
    </source>
</evidence>
<reference evidence="2 3" key="1">
    <citation type="submission" date="2019-02" db="EMBL/GenBank/DDBJ databases">
        <title>Genomic Encyclopedia of Archaeal and Bacterial Type Strains, Phase II (KMG-II): from individual species to whole genera.</title>
        <authorList>
            <person name="Goeker M."/>
        </authorList>
    </citation>
    <scope>NUCLEOTIDE SEQUENCE [LARGE SCALE GENOMIC DNA]</scope>
    <source>
        <strain evidence="2 3">DSM 21411</strain>
    </source>
</reference>
<gene>
    <name evidence="2" type="ORF">BC751_1063</name>
</gene>
<dbReference type="EMBL" id="SGXG01000001">
    <property type="protein sequence ID" value="RZS95530.1"/>
    <property type="molecule type" value="Genomic_DNA"/>
</dbReference>
<dbReference type="OrthoDB" id="960751at2"/>
<proteinExistence type="predicted"/>
<feature type="chain" id="PRO_5020218746" description="NTPase" evidence="1">
    <location>
        <begin position="20"/>
        <end position="328"/>
    </location>
</feature>
<evidence type="ECO:0008006" key="4">
    <source>
        <dbReference type="Google" id="ProtNLM"/>
    </source>
</evidence>
<evidence type="ECO:0000313" key="2">
    <source>
        <dbReference type="EMBL" id="RZS95530.1"/>
    </source>
</evidence>
<feature type="signal peptide" evidence="1">
    <location>
        <begin position="1"/>
        <end position="19"/>
    </location>
</feature>
<organism evidence="2 3">
    <name type="scientific">Cecembia calidifontis</name>
    <dbReference type="NCBI Taxonomy" id="1187080"/>
    <lineage>
        <taxon>Bacteria</taxon>
        <taxon>Pseudomonadati</taxon>
        <taxon>Bacteroidota</taxon>
        <taxon>Cytophagia</taxon>
        <taxon>Cytophagales</taxon>
        <taxon>Cyclobacteriaceae</taxon>
        <taxon>Cecembia</taxon>
    </lineage>
</organism>
<evidence type="ECO:0000313" key="3">
    <source>
        <dbReference type="Proteomes" id="UP000292209"/>
    </source>
</evidence>
<name>A0A4Q7P7S2_9BACT</name>
<sequence>MKYLAALLSILIVFNKAWGQGAVPDYFLDGKTVVLISSSPLAFPNMEWHQIAEIIHPAIVSVGGDPVAYYELEDVALSEEVQTGYANAFNKRLIQSIVIVTRKSNGQVAFHISPFSKNKNIVASSGVWGITAASLDEMVGNLQTIGQNVKTRNFLVLEVPEFPNSEGAIQGSRRFINRNPLNLDVFKLGIPLSGASGDIGLLASYRYDLLGKSEQVILAEQQAERSGIEQIFESHYPYQFEFLTNPRGDAELIRDRIQFILVKLEGKEGDLMTSLGFPVEKPEEKTRIVVKYYIRLIIRDELYTGPVWDADPDWRKALAAFLENLKIK</sequence>